<proteinExistence type="predicted"/>
<dbReference type="EMBL" id="CAJVCH010070810">
    <property type="protein sequence ID" value="CAG7720458.1"/>
    <property type="molecule type" value="Genomic_DNA"/>
</dbReference>
<feature type="non-terminal residue" evidence="2">
    <location>
        <position position="1"/>
    </location>
</feature>
<comment type="caution">
    <text evidence="2">The sequence shown here is derived from an EMBL/GenBank/DDBJ whole genome shotgun (WGS) entry which is preliminary data.</text>
</comment>
<feature type="region of interest" description="Disordered" evidence="1">
    <location>
        <begin position="16"/>
        <end position="38"/>
    </location>
</feature>
<feature type="non-terminal residue" evidence="2">
    <location>
        <position position="38"/>
    </location>
</feature>
<sequence>QISPPKLISVPISSHEFSATQSEHKADSPKTPCVVTDT</sequence>
<dbReference type="Proteomes" id="UP000708208">
    <property type="component" value="Unassembled WGS sequence"/>
</dbReference>
<keyword evidence="3" id="KW-1185">Reference proteome</keyword>
<reference evidence="2" key="1">
    <citation type="submission" date="2021-06" db="EMBL/GenBank/DDBJ databases">
        <authorList>
            <person name="Hodson N. C."/>
            <person name="Mongue J. A."/>
            <person name="Jaron S. K."/>
        </authorList>
    </citation>
    <scope>NUCLEOTIDE SEQUENCE</scope>
</reference>
<organism evidence="2 3">
    <name type="scientific">Allacma fusca</name>
    <dbReference type="NCBI Taxonomy" id="39272"/>
    <lineage>
        <taxon>Eukaryota</taxon>
        <taxon>Metazoa</taxon>
        <taxon>Ecdysozoa</taxon>
        <taxon>Arthropoda</taxon>
        <taxon>Hexapoda</taxon>
        <taxon>Collembola</taxon>
        <taxon>Symphypleona</taxon>
        <taxon>Sminthuridae</taxon>
        <taxon>Allacma</taxon>
    </lineage>
</organism>
<name>A0A8J2K6X1_9HEXA</name>
<protein>
    <submittedName>
        <fullName evidence="2">Uncharacterized protein</fullName>
    </submittedName>
</protein>
<evidence type="ECO:0000313" key="2">
    <source>
        <dbReference type="EMBL" id="CAG7720458.1"/>
    </source>
</evidence>
<evidence type="ECO:0000313" key="3">
    <source>
        <dbReference type="Proteomes" id="UP000708208"/>
    </source>
</evidence>
<evidence type="ECO:0000256" key="1">
    <source>
        <dbReference type="SAM" id="MobiDB-lite"/>
    </source>
</evidence>
<dbReference type="AlphaFoldDB" id="A0A8J2K6X1"/>
<accession>A0A8J2K6X1</accession>
<gene>
    <name evidence="2" type="ORF">AFUS01_LOCUS9734</name>
</gene>